<accession>A0ABQ5JM69</accession>
<protein>
    <recommendedName>
        <fullName evidence="1">NERD domain-containing protein</fullName>
    </recommendedName>
</protein>
<feature type="domain" description="NERD" evidence="1">
    <location>
        <begin position="33"/>
        <end position="147"/>
    </location>
</feature>
<proteinExistence type="predicted"/>
<sequence>MRKKAPELQYLETLKTRTKLSYQEQQQLEADQKGYRGELTIDRLTKEIIVAQTPIIDDLNLQVDGQRVQLDKLVQIGNRLYLIDMKDYHGKYIFRKRTWYHNGKPLTHSIFSQIERAHDILARIFMEHNLTIEIVKVIVFTDPSAVIEIEDQSEIVVKYLWEYCEWLQKLSQSASKQGSGSLPWQQILQKYRVAPYRPETDLTLDSRQLWQGIRCPRCGNFWWIQKHYALQCKKCGYCEATETAYVRTICDYGTLYFRHNLQVGKLTEFLGKGYNKQYLRKILAKHFVPLNLRSRQFSYQNQGEKFEYWFSNESQYFNNLKRRTTWGK</sequence>
<dbReference type="RefSeq" id="WP_244056998.1">
    <property type="nucleotide sequence ID" value="NZ_BQXH01000032.1"/>
</dbReference>
<comment type="caution">
    <text evidence="2">The sequence shown here is derived from an EMBL/GenBank/DDBJ whole genome shotgun (WGS) entry which is preliminary data.</text>
</comment>
<dbReference type="Pfam" id="PF08378">
    <property type="entry name" value="NERD"/>
    <property type="match status" value="1"/>
</dbReference>
<dbReference type="EMBL" id="BQXH01000032">
    <property type="protein sequence ID" value="GKS82402.1"/>
    <property type="molecule type" value="Genomic_DNA"/>
</dbReference>
<dbReference type="InterPro" id="IPR011528">
    <property type="entry name" value="NERD"/>
</dbReference>
<evidence type="ECO:0000313" key="3">
    <source>
        <dbReference type="Proteomes" id="UP001055149"/>
    </source>
</evidence>
<organism evidence="2 3">
    <name type="scientific">Ligilactobacillus pabuli</name>
    <dbReference type="NCBI Taxonomy" id="2886039"/>
    <lineage>
        <taxon>Bacteria</taxon>
        <taxon>Bacillati</taxon>
        <taxon>Bacillota</taxon>
        <taxon>Bacilli</taxon>
        <taxon>Lactobacillales</taxon>
        <taxon>Lactobacillaceae</taxon>
        <taxon>Ligilactobacillus</taxon>
    </lineage>
</organism>
<dbReference type="PROSITE" id="PS50965">
    <property type="entry name" value="NERD"/>
    <property type="match status" value="1"/>
</dbReference>
<evidence type="ECO:0000259" key="1">
    <source>
        <dbReference type="PROSITE" id="PS50965"/>
    </source>
</evidence>
<keyword evidence="3" id="KW-1185">Reference proteome</keyword>
<name>A0ABQ5JM69_9LACO</name>
<dbReference type="Proteomes" id="UP001055149">
    <property type="component" value="Unassembled WGS sequence"/>
</dbReference>
<evidence type="ECO:0000313" key="2">
    <source>
        <dbReference type="EMBL" id="GKS82402.1"/>
    </source>
</evidence>
<gene>
    <name evidence="2" type="ORF">LPAF129_20880</name>
</gene>
<reference evidence="2" key="1">
    <citation type="journal article" date="2022" name="Int. J. Syst. Evol. Microbiol.">
        <title>A novel species of lactic acid bacteria, Ligilactobacillus pabuli sp. nov., isolated from alfalfa silage.</title>
        <authorList>
            <person name="Tohno M."/>
            <person name="Tanizawa Y."/>
            <person name="Sawada H."/>
            <person name="Sakamoto M."/>
            <person name="Ohkuma M."/>
            <person name="Kobayashi H."/>
        </authorList>
    </citation>
    <scope>NUCLEOTIDE SEQUENCE</scope>
    <source>
        <strain evidence="2">AF129</strain>
    </source>
</reference>